<comment type="caution">
    <text evidence="1">The sequence shown here is derived from an EMBL/GenBank/DDBJ whole genome shotgun (WGS) entry which is preliminary data.</text>
</comment>
<name>A0AAW2HSQ6_9NEOP</name>
<sequence>MDFGEPRIPAPVGPTAFPHVASSGLSRGNGLSLPAPCRMSSKVPDCLSMLEMIPSPTKLALLTGIVLLAGEGSTHPTRYDQRQEGELNFRANVEDVVLVAVPPKDYIANGMTWLGANFIRHNPNRIPPRTPSKHGFVPTEKSPYKVDLGKSTVPVMKLQSPVVEEIKLYKIRDAGDDQSKVLLNVESTTTENKTVKKELKTSTEAAAAVAEEKTEARDSTLVAVGVQSDPDSIAKLENCGPMAHRDSTGKCVYE</sequence>
<dbReference type="AlphaFoldDB" id="A0AAW2HSQ6"/>
<accession>A0AAW2HSQ6</accession>
<evidence type="ECO:0000313" key="1">
    <source>
        <dbReference type="EMBL" id="KAL0272892.1"/>
    </source>
</evidence>
<reference evidence="1" key="1">
    <citation type="journal article" date="2024" name="Gigascience">
        <title>Chromosome-level genome of the poultry shaft louse Menopon gallinae provides insight into the host-switching and adaptive evolution of parasitic lice.</title>
        <authorList>
            <person name="Xu Y."/>
            <person name="Ma L."/>
            <person name="Liu S."/>
            <person name="Liang Y."/>
            <person name="Liu Q."/>
            <person name="He Z."/>
            <person name="Tian L."/>
            <person name="Duan Y."/>
            <person name="Cai W."/>
            <person name="Li H."/>
            <person name="Song F."/>
        </authorList>
    </citation>
    <scope>NUCLEOTIDE SEQUENCE</scope>
    <source>
        <strain evidence="1">Cailab_2023a</strain>
    </source>
</reference>
<protein>
    <submittedName>
        <fullName evidence="1">Uncharacterized protein</fullName>
    </submittedName>
</protein>
<gene>
    <name evidence="1" type="ORF">PYX00_005710</name>
</gene>
<dbReference type="EMBL" id="JARGDH010000003">
    <property type="protein sequence ID" value="KAL0272892.1"/>
    <property type="molecule type" value="Genomic_DNA"/>
</dbReference>
<proteinExistence type="predicted"/>
<organism evidence="1">
    <name type="scientific">Menopon gallinae</name>
    <name type="common">poultry shaft louse</name>
    <dbReference type="NCBI Taxonomy" id="328185"/>
    <lineage>
        <taxon>Eukaryota</taxon>
        <taxon>Metazoa</taxon>
        <taxon>Ecdysozoa</taxon>
        <taxon>Arthropoda</taxon>
        <taxon>Hexapoda</taxon>
        <taxon>Insecta</taxon>
        <taxon>Pterygota</taxon>
        <taxon>Neoptera</taxon>
        <taxon>Paraneoptera</taxon>
        <taxon>Psocodea</taxon>
        <taxon>Troctomorpha</taxon>
        <taxon>Phthiraptera</taxon>
        <taxon>Amblycera</taxon>
        <taxon>Menoponidae</taxon>
        <taxon>Menopon</taxon>
    </lineage>
</organism>